<dbReference type="Pfam" id="PF13563">
    <property type="entry name" value="2_5_RNA_ligase2"/>
    <property type="match status" value="1"/>
</dbReference>
<dbReference type="Proteomes" id="UP001321475">
    <property type="component" value="Chromosome"/>
</dbReference>
<dbReference type="InterPro" id="IPR050580">
    <property type="entry name" value="2H_phosphoesterase_YjcG-like"/>
</dbReference>
<sequence length="184" mass="20209">MNLPERADGQLRVGVAIDVPEPWSTQLQAARARFGDPLADAIPPHVTLLGPTVVDEDAIDRLHEHLRAVCAQNPAFRLHLRGTATFRPVSPVVFVQVVEGIAECERLEGAVRSDLLAQPLRFNYHPHVTVAHEVGDAALDRAFEEMAGFDASFAVDSVHLYEHGDDEVWRPVHAFSLAGEGDVR</sequence>
<name>A0ABM8FZ85_9CELL</name>
<dbReference type="PANTHER" id="PTHR40037">
    <property type="entry name" value="PHOSPHOESTERASE YJCG-RELATED"/>
    <property type="match status" value="1"/>
</dbReference>
<keyword evidence="2" id="KW-1185">Reference proteome</keyword>
<protein>
    <submittedName>
        <fullName evidence="1">Phosphoesterase</fullName>
    </submittedName>
</protein>
<dbReference type="PANTHER" id="PTHR40037:SF1">
    <property type="entry name" value="PHOSPHOESTERASE SAOUHSC_00951-RELATED"/>
    <property type="match status" value="1"/>
</dbReference>
<evidence type="ECO:0000313" key="1">
    <source>
        <dbReference type="EMBL" id="BDZ40925.1"/>
    </source>
</evidence>
<gene>
    <name evidence="1" type="ORF">GCM10025865_02240</name>
</gene>
<dbReference type="InterPro" id="IPR009097">
    <property type="entry name" value="Cyclic_Pdiesterase"/>
</dbReference>
<dbReference type="RefSeq" id="WP_286218225.1">
    <property type="nucleotide sequence ID" value="NZ_AP027729.1"/>
</dbReference>
<organism evidence="1 2">
    <name type="scientific">Paraoerskovia sediminicola</name>
    <dbReference type="NCBI Taxonomy" id="1138587"/>
    <lineage>
        <taxon>Bacteria</taxon>
        <taxon>Bacillati</taxon>
        <taxon>Actinomycetota</taxon>
        <taxon>Actinomycetes</taxon>
        <taxon>Micrococcales</taxon>
        <taxon>Cellulomonadaceae</taxon>
        <taxon>Paraoerskovia</taxon>
    </lineage>
</organism>
<dbReference type="Gene3D" id="3.90.1140.10">
    <property type="entry name" value="Cyclic phosphodiesterase"/>
    <property type="match status" value="1"/>
</dbReference>
<proteinExistence type="predicted"/>
<dbReference type="SUPFAM" id="SSF55144">
    <property type="entry name" value="LigT-like"/>
    <property type="match status" value="1"/>
</dbReference>
<evidence type="ECO:0000313" key="2">
    <source>
        <dbReference type="Proteomes" id="UP001321475"/>
    </source>
</evidence>
<reference evidence="2" key="1">
    <citation type="journal article" date="2019" name="Int. J. Syst. Evol. Microbiol.">
        <title>The Global Catalogue of Microorganisms (GCM) 10K type strain sequencing project: providing services to taxonomists for standard genome sequencing and annotation.</title>
        <authorList>
            <consortium name="The Broad Institute Genomics Platform"/>
            <consortium name="The Broad Institute Genome Sequencing Center for Infectious Disease"/>
            <person name="Wu L."/>
            <person name="Ma J."/>
        </authorList>
    </citation>
    <scope>NUCLEOTIDE SEQUENCE [LARGE SCALE GENOMIC DNA]</scope>
    <source>
        <strain evidence="2">NBRC 108565</strain>
    </source>
</reference>
<dbReference type="EMBL" id="AP027729">
    <property type="protein sequence ID" value="BDZ40925.1"/>
    <property type="molecule type" value="Genomic_DNA"/>
</dbReference>
<accession>A0ABM8FZ85</accession>